<protein>
    <submittedName>
        <fullName evidence="2">Uncharacterized protein</fullName>
    </submittedName>
</protein>
<dbReference type="RefSeq" id="XP_053023638.1">
    <property type="nucleotide sequence ID" value="XM_053172393.1"/>
</dbReference>
<reference evidence="2" key="1">
    <citation type="submission" date="2022-10" db="EMBL/GenBank/DDBJ databases">
        <title>Puccinia triticina Genome sequencing and assembly.</title>
        <authorList>
            <person name="Li C."/>
        </authorList>
    </citation>
    <scope>NUCLEOTIDE SEQUENCE</scope>
    <source>
        <strain evidence="2">Pt15</strain>
    </source>
</reference>
<evidence type="ECO:0000313" key="3">
    <source>
        <dbReference type="Proteomes" id="UP001164743"/>
    </source>
</evidence>
<keyword evidence="3" id="KW-1185">Reference proteome</keyword>
<feature type="region of interest" description="Disordered" evidence="1">
    <location>
        <begin position="1"/>
        <end position="27"/>
    </location>
</feature>
<evidence type="ECO:0000256" key="1">
    <source>
        <dbReference type="SAM" id="MobiDB-lite"/>
    </source>
</evidence>
<sequence>MKKPGVASASSSDQVNDRVNGPQKIESHMKYTEKPIDDSYFENLGRFSIRSIQPDVLDIFVQKFRTRIEVLSHDWLRCRYSQEVPFGRFPIVSIRRVVRLVDQSTHSYMGKRELIKRIKRLITWLLLVNTAILRRFTSSSNPESEMASHVKLIDRITREIFEPESGIPIIGKVELENFIPDESVFQKHQVDIIEHLTRGLSNSVAVRTACRLAVEYYKDYNPHIASMLGGSDEARYAFLMNVVVVDAIESRMNIRNTLNTLSRAGAQSAELRLIGLKEFPEGIKPQKNYPDMSLLGFKENSMLQEIQNKHSVRELTIRTPQNCEDLPVQVLSLPSSTHLIRMTNKFHETISTQKILEKAKGLLNYTLLCQIIFVGQFKNDDGTEKSEDLHLLHQNFLDFLYNESFQPAHSLPIFGQALNFNDLDALTSSRFGEVQKLLISYFSESRAHEILPQISVALLEYWYRKYNKPQWLIFFTDEKHFDKNRVLALLEQNQDFFKGFRKEDFKRTSNPNLEESTRKRGKQET</sequence>
<dbReference type="EMBL" id="CP110429">
    <property type="protein sequence ID" value="WAQ88083.1"/>
    <property type="molecule type" value="Genomic_DNA"/>
</dbReference>
<evidence type="ECO:0000313" key="2">
    <source>
        <dbReference type="EMBL" id="WAQ88083.1"/>
    </source>
</evidence>
<dbReference type="Proteomes" id="UP001164743">
    <property type="component" value="Chromosome 9A"/>
</dbReference>
<accession>A0ABY7CT52</accession>
<organism evidence="2 3">
    <name type="scientific">Puccinia triticina</name>
    <dbReference type="NCBI Taxonomy" id="208348"/>
    <lineage>
        <taxon>Eukaryota</taxon>
        <taxon>Fungi</taxon>
        <taxon>Dikarya</taxon>
        <taxon>Basidiomycota</taxon>
        <taxon>Pucciniomycotina</taxon>
        <taxon>Pucciniomycetes</taxon>
        <taxon>Pucciniales</taxon>
        <taxon>Pucciniaceae</taxon>
        <taxon>Puccinia</taxon>
    </lineage>
</organism>
<gene>
    <name evidence="2" type="ORF">PtA15_9A208</name>
</gene>
<proteinExistence type="predicted"/>
<dbReference type="GeneID" id="77813288"/>
<name>A0ABY7CT52_9BASI</name>